<reference evidence="2 3" key="1">
    <citation type="submission" date="2023-03" db="EMBL/GenBank/DDBJ databases">
        <title>High recombination rates correlate with genetic variation in Cardiocondyla obscurior ants.</title>
        <authorList>
            <person name="Errbii M."/>
        </authorList>
    </citation>
    <scope>NUCLEOTIDE SEQUENCE [LARGE SCALE GENOMIC DNA]</scope>
    <source>
        <strain evidence="2">Alpha-2009</strain>
        <tissue evidence="2">Whole body</tissue>
    </source>
</reference>
<dbReference type="EMBL" id="JADYXP020000023">
    <property type="protein sequence ID" value="KAL0101996.1"/>
    <property type="molecule type" value="Genomic_DNA"/>
</dbReference>
<feature type="compositionally biased region" description="Basic and acidic residues" evidence="1">
    <location>
        <begin position="48"/>
        <end position="64"/>
    </location>
</feature>
<evidence type="ECO:0000256" key="1">
    <source>
        <dbReference type="SAM" id="MobiDB-lite"/>
    </source>
</evidence>
<proteinExistence type="predicted"/>
<dbReference type="Proteomes" id="UP001430953">
    <property type="component" value="Unassembled WGS sequence"/>
</dbReference>
<sequence>MSRDVSSCRETRNRKRELKRERKKKEKKRKKKVGGRRTVESRVYTSDVSERMRPSQSDLRREYKSQRVIQRPLHVCTRERSLPGASMHRCGRTRPLRRSNRSSLRSCFLPSRIAVHSSAFRFLSSPLTVSRLYFFIFFSSTA</sequence>
<feature type="region of interest" description="Disordered" evidence="1">
    <location>
        <begin position="1"/>
        <end position="64"/>
    </location>
</feature>
<gene>
    <name evidence="2" type="ORF">PUN28_018509</name>
</gene>
<keyword evidence="3" id="KW-1185">Reference proteome</keyword>
<comment type="caution">
    <text evidence="2">The sequence shown here is derived from an EMBL/GenBank/DDBJ whole genome shotgun (WGS) entry which is preliminary data.</text>
</comment>
<feature type="compositionally biased region" description="Basic and acidic residues" evidence="1">
    <location>
        <begin position="1"/>
        <end position="11"/>
    </location>
</feature>
<evidence type="ECO:0000313" key="2">
    <source>
        <dbReference type="EMBL" id="KAL0101996.1"/>
    </source>
</evidence>
<feature type="compositionally biased region" description="Basic residues" evidence="1">
    <location>
        <begin position="12"/>
        <end position="35"/>
    </location>
</feature>
<protein>
    <recommendedName>
        <fullName evidence="4">Transmembrane protein</fullName>
    </recommendedName>
</protein>
<accession>A0AAW2EHZ0</accession>
<dbReference type="AlphaFoldDB" id="A0AAW2EHZ0"/>
<evidence type="ECO:0008006" key="4">
    <source>
        <dbReference type="Google" id="ProtNLM"/>
    </source>
</evidence>
<evidence type="ECO:0000313" key="3">
    <source>
        <dbReference type="Proteomes" id="UP001430953"/>
    </source>
</evidence>
<organism evidence="2 3">
    <name type="scientific">Cardiocondyla obscurior</name>
    <dbReference type="NCBI Taxonomy" id="286306"/>
    <lineage>
        <taxon>Eukaryota</taxon>
        <taxon>Metazoa</taxon>
        <taxon>Ecdysozoa</taxon>
        <taxon>Arthropoda</taxon>
        <taxon>Hexapoda</taxon>
        <taxon>Insecta</taxon>
        <taxon>Pterygota</taxon>
        <taxon>Neoptera</taxon>
        <taxon>Endopterygota</taxon>
        <taxon>Hymenoptera</taxon>
        <taxon>Apocrita</taxon>
        <taxon>Aculeata</taxon>
        <taxon>Formicoidea</taxon>
        <taxon>Formicidae</taxon>
        <taxon>Myrmicinae</taxon>
        <taxon>Cardiocondyla</taxon>
    </lineage>
</organism>
<name>A0AAW2EHZ0_9HYME</name>